<reference evidence="3" key="1">
    <citation type="journal article" date="2019" name="Int. J. Syst. Evol. Microbiol.">
        <title>The Global Catalogue of Microorganisms (GCM) 10K type strain sequencing project: providing services to taxonomists for standard genome sequencing and annotation.</title>
        <authorList>
            <consortium name="The Broad Institute Genomics Platform"/>
            <consortium name="The Broad Institute Genome Sequencing Center for Infectious Disease"/>
            <person name="Wu L."/>
            <person name="Ma J."/>
        </authorList>
    </citation>
    <scope>NUCLEOTIDE SEQUENCE [LARGE SCALE GENOMIC DNA]</scope>
    <source>
        <strain evidence="3">KCTC 42247</strain>
    </source>
</reference>
<feature type="transmembrane region" description="Helical" evidence="1">
    <location>
        <begin position="149"/>
        <end position="168"/>
    </location>
</feature>
<keyword evidence="1" id="KW-0812">Transmembrane</keyword>
<keyword evidence="1" id="KW-0472">Membrane</keyword>
<dbReference type="EMBL" id="JBHUMB010000014">
    <property type="protein sequence ID" value="MFD2744563.1"/>
    <property type="molecule type" value="Genomic_DNA"/>
</dbReference>
<organism evidence="2 3">
    <name type="scientific">Sphingobacterium populi</name>
    <dbReference type="NCBI Taxonomy" id="1812824"/>
    <lineage>
        <taxon>Bacteria</taxon>
        <taxon>Pseudomonadati</taxon>
        <taxon>Bacteroidota</taxon>
        <taxon>Sphingobacteriia</taxon>
        <taxon>Sphingobacteriales</taxon>
        <taxon>Sphingobacteriaceae</taxon>
        <taxon>Sphingobacterium</taxon>
    </lineage>
</organism>
<comment type="caution">
    <text evidence="2">The sequence shown here is derived from an EMBL/GenBank/DDBJ whole genome shotgun (WGS) entry which is preliminary data.</text>
</comment>
<feature type="transmembrane region" description="Helical" evidence="1">
    <location>
        <begin position="83"/>
        <end position="100"/>
    </location>
</feature>
<proteinExistence type="predicted"/>
<evidence type="ECO:0000313" key="2">
    <source>
        <dbReference type="EMBL" id="MFD2744563.1"/>
    </source>
</evidence>
<name>A0ABW5UGN0_9SPHI</name>
<feature type="transmembrane region" description="Helical" evidence="1">
    <location>
        <begin position="52"/>
        <end position="71"/>
    </location>
</feature>
<feature type="transmembrane region" description="Helical" evidence="1">
    <location>
        <begin position="120"/>
        <end position="137"/>
    </location>
</feature>
<gene>
    <name evidence="2" type="ORF">ACFSQ6_14285</name>
</gene>
<dbReference type="Proteomes" id="UP001597418">
    <property type="component" value="Unassembled WGS sequence"/>
</dbReference>
<evidence type="ECO:0000313" key="3">
    <source>
        <dbReference type="Proteomes" id="UP001597418"/>
    </source>
</evidence>
<evidence type="ECO:0000256" key="1">
    <source>
        <dbReference type="SAM" id="Phobius"/>
    </source>
</evidence>
<dbReference type="NCBIfam" id="NF038065">
    <property type="entry name" value="Pr6Pr"/>
    <property type="match status" value="1"/>
</dbReference>
<keyword evidence="1" id="KW-1133">Transmembrane helix</keyword>
<keyword evidence="3" id="KW-1185">Reference proteome</keyword>
<feature type="transmembrane region" description="Helical" evidence="1">
    <location>
        <begin position="188"/>
        <end position="209"/>
    </location>
</feature>
<dbReference type="InterPro" id="IPR049713">
    <property type="entry name" value="Pr6Pr-like"/>
</dbReference>
<protein>
    <submittedName>
        <fullName evidence="2">Pr6Pr family membrane protein</fullName>
    </submittedName>
</protein>
<accession>A0ABW5UGN0</accession>
<dbReference type="RefSeq" id="WP_066752091.1">
    <property type="nucleotide sequence ID" value="NZ_JBHUMB010000014.1"/>
</dbReference>
<sequence length="220" mass="25343">MIHNPNAAPVKWPNALVLLLMASLTVFAISPWSAWSFEKDSPAYGWNLFSYFTIQSNILAVVCYLMAAFYILKRQDAANWFRYVRGGAVLYMIITGLVAATLLRETDMNATSDVFDWKNFVLHELGPLFIVLWWLIWPSKTATTARHAFIWLVFPLLWTFYTFIRASFTGWYPYPFLDPDKVGGWSGVAVYVAVITVGFIIFSQLLAWISRLRANNYTFY</sequence>